<evidence type="ECO:0000313" key="2">
    <source>
        <dbReference type="WBParaSite" id="RSKR_0000477800.1"/>
    </source>
</evidence>
<organism evidence="1 2">
    <name type="scientific">Rhabditophanes sp. KR3021</name>
    <dbReference type="NCBI Taxonomy" id="114890"/>
    <lineage>
        <taxon>Eukaryota</taxon>
        <taxon>Metazoa</taxon>
        <taxon>Ecdysozoa</taxon>
        <taxon>Nematoda</taxon>
        <taxon>Chromadorea</taxon>
        <taxon>Rhabditida</taxon>
        <taxon>Tylenchina</taxon>
        <taxon>Panagrolaimomorpha</taxon>
        <taxon>Strongyloidoidea</taxon>
        <taxon>Alloionematidae</taxon>
        <taxon>Rhabditophanes</taxon>
    </lineage>
</organism>
<sequence>MKLSMQSAFSILAFGTVVSIAAGLNCFQSQGNSSFPAAQFGPSTACTSNPVSACLKTVDSLSKIATRSCSMINCTENGLTINPGKCIVSGTTESCCCYGDSCNEGSANAINKFLMAVVILAVPFYFTI</sequence>
<evidence type="ECO:0000313" key="1">
    <source>
        <dbReference type="Proteomes" id="UP000095286"/>
    </source>
</evidence>
<accession>A0AC35TVG3</accession>
<dbReference type="WBParaSite" id="RSKR_0000477800.1">
    <property type="protein sequence ID" value="RSKR_0000477800.1"/>
    <property type="gene ID" value="RSKR_0000477800"/>
</dbReference>
<reference evidence="2" key="1">
    <citation type="submission" date="2016-11" db="UniProtKB">
        <authorList>
            <consortium name="WormBaseParasite"/>
        </authorList>
    </citation>
    <scope>IDENTIFICATION</scope>
    <source>
        <strain evidence="2">KR3021</strain>
    </source>
</reference>
<name>A0AC35TVG3_9BILA</name>
<protein>
    <submittedName>
        <fullName evidence="2">Activin_recp domain-containing protein</fullName>
    </submittedName>
</protein>
<proteinExistence type="predicted"/>
<dbReference type="Proteomes" id="UP000095286">
    <property type="component" value="Unplaced"/>
</dbReference>